<sequence>FFHCWNQMWSLHAYKALSTHFLISLWTVWCEIPRSLAWAPMDLRELAYGISFNSSRFSLVFLTLDRFGRLPYGVESGPGDAQLLGDFCREFSSVKERMKIRRSRSSVIFSKNP</sequence>
<evidence type="ECO:0000313" key="1">
    <source>
        <dbReference type="EMBL" id="CDW33896.1"/>
    </source>
</evidence>
<feature type="non-terminal residue" evidence="1">
    <location>
        <position position="1"/>
    </location>
</feature>
<accession>A0A0K2U881</accession>
<name>A0A0K2U881_LEPSM</name>
<organism evidence="1">
    <name type="scientific">Lepeophtheirus salmonis</name>
    <name type="common">Salmon louse</name>
    <name type="synonym">Caligus salmonis</name>
    <dbReference type="NCBI Taxonomy" id="72036"/>
    <lineage>
        <taxon>Eukaryota</taxon>
        <taxon>Metazoa</taxon>
        <taxon>Ecdysozoa</taxon>
        <taxon>Arthropoda</taxon>
        <taxon>Crustacea</taxon>
        <taxon>Multicrustacea</taxon>
        <taxon>Hexanauplia</taxon>
        <taxon>Copepoda</taxon>
        <taxon>Siphonostomatoida</taxon>
        <taxon>Caligidae</taxon>
        <taxon>Lepeophtheirus</taxon>
    </lineage>
</organism>
<reference evidence="1" key="1">
    <citation type="submission" date="2014-05" db="EMBL/GenBank/DDBJ databases">
        <authorList>
            <person name="Chronopoulou M."/>
        </authorList>
    </citation>
    <scope>NUCLEOTIDE SEQUENCE</scope>
    <source>
        <tissue evidence="1">Whole organism</tissue>
    </source>
</reference>
<dbReference type="AlphaFoldDB" id="A0A0K2U881"/>
<protein>
    <submittedName>
        <fullName evidence="1">Uncharacterized protein</fullName>
    </submittedName>
</protein>
<dbReference type="EMBL" id="HACA01016535">
    <property type="protein sequence ID" value="CDW33896.1"/>
    <property type="molecule type" value="Transcribed_RNA"/>
</dbReference>
<proteinExistence type="predicted"/>